<sequence>MTDPMHLQPQLPEYRYALYCRSDLFGLCESPQQPIALYRDEELAVAHGKRMWPTAYRVVDLHGEESPCAKPS</sequence>
<dbReference type="RefSeq" id="WP_232644205.1">
    <property type="nucleotide sequence ID" value="NZ_CP158490.1"/>
</dbReference>
<dbReference type="EMBL" id="CP158490">
    <property type="protein sequence ID" value="XBY21966.1"/>
    <property type="molecule type" value="Genomic_DNA"/>
</dbReference>
<evidence type="ECO:0000313" key="1">
    <source>
        <dbReference type="EMBL" id="XBY21966.1"/>
    </source>
</evidence>
<reference evidence="1" key="1">
    <citation type="submission" date="2024-06" db="EMBL/GenBank/DDBJ databases">
        <authorList>
            <person name="Wu L."/>
        </authorList>
    </citation>
    <scope>NUCLEOTIDE SEQUENCE</scope>
    <source>
        <strain evidence="1">W17</strain>
    </source>
</reference>
<gene>
    <name evidence="2" type="ORF">ABCR88_11195</name>
    <name evidence="1" type="ORF">ABCR88_20940</name>
</gene>
<protein>
    <submittedName>
        <fullName evidence="1">Uncharacterized protein</fullName>
    </submittedName>
</protein>
<evidence type="ECO:0000313" key="2">
    <source>
        <dbReference type="EMBL" id="XBY26363.1"/>
    </source>
</evidence>
<dbReference type="EMBL" id="CP158490">
    <property type="protein sequence ID" value="XBY26363.1"/>
    <property type="molecule type" value="Genomic_DNA"/>
</dbReference>
<dbReference type="AlphaFoldDB" id="A0AAU7WRY2"/>
<proteinExistence type="predicted"/>
<name>A0AAU7WRY2_9PSED</name>
<organism evidence="1">
    <name type="scientific">Pseudomonas sp. W17</name>
    <dbReference type="NCBI Taxonomy" id="3144407"/>
    <lineage>
        <taxon>Bacteria</taxon>
        <taxon>Pseudomonadati</taxon>
        <taxon>Pseudomonadota</taxon>
        <taxon>Gammaproteobacteria</taxon>
        <taxon>Pseudomonadales</taxon>
        <taxon>Pseudomonadaceae</taxon>
        <taxon>Pseudomonas</taxon>
    </lineage>
</organism>
<accession>A0AAU7WRY2</accession>